<keyword evidence="6" id="KW-1185">Reference proteome</keyword>
<gene>
    <name evidence="5" type="ORF">ET418_14865</name>
</gene>
<evidence type="ECO:0000256" key="1">
    <source>
        <dbReference type="ARBA" id="ARBA00023015"/>
    </source>
</evidence>
<dbReference type="Proteomes" id="UP000324298">
    <property type="component" value="Unassembled WGS sequence"/>
</dbReference>
<dbReference type="InterPro" id="IPR000835">
    <property type="entry name" value="HTH_MarR-typ"/>
</dbReference>
<dbReference type="SUPFAM" id="SSF46785">
    <property type="entry name" value="Winged helix' DNA-binding domain"/>
    <property type="match status" value="1"/>
</dbReference>
<sequence>MTKTVKVAEIINNIRRVFQVFNDYSKKAKRETGLTGPQLWAIKMIAENAPVKVSDLARLMFVQPATVVGILDRLERKGLAERTRSREDRRVVTIELTKAGKDLVVEAPEVVQGHLVKGLETLSAHKLLLIEDGMEQLVKILGAQEIPPRLILAREEELAQAKKAEKKEDKS</sequence>
<evidence type="ECO:0000259" key="4">
    <source>
        <dbReference type="PROSITE" id="PS50995"/>
    </source>
</evidence>
<feature type="domain" description="HTH marR-type" evidence="4">
    <location>
        <begin position="7"/>
        <end position="139"/>
    </location>
</feature>
<keyword evidence="1" id="KW-0805">Transcription regulation</keyword>
<dbReference type="InterPro" id="IPR036388">
    <property type="entry name" value="WH-like_DNA-bd_sf"/>
</dbReference>
<evidence type="ECO:0000313" key="5">
    <source>
        <dbReference type="EMBL" id="KAA0889122.1"/>
    </source>
</evidence>
<dbReference type="PRINTS" id="PR00598">
    <property type="entry name" value="HTHMARR"/>
</dbReference>
<dbReference type="SMART" id="SM00347">
    <property type="entry name" value="HTH_MARR"/>
    <property type="match status" value="1"/>
</dbReference>
<reference evidence="5 6" key="1">
    <citation type="submission" date="2019-04" db="EMBL/GenBank/DDBJ databases">
        <title>Geobacter ruber sp. nov., ferric-reducing bacteria isolated from paddy soil.</title>
        <authorList>
            <person name="Xu Z."/>
            <person name="Masuda Y."/>
            <person name="Itoh H."/>
            <person name="Senoo K."/>
        </authorList>
    </citation>
    <scope>NUCLEOTIDE SEQUENCE [LARGE SCALE GENOMIC DNA]</scope>
    <source>
        <strain evidence="5 6">Red88</strain>
    </source>
</reference>
<dbReference type="InterPro" id="IPR036390">
    <property type="entry name" value="WH_DNA-bd_sf"/>
</dbReference>
<dbReference type="Gene3D" id="1.10.10.10">
    <property type="entry name" value="Winged helix-like DNA-binding domain superfamily/Winged helix DNA-binding domain"/>
    <property type="match status" value="1"/>
</dbReference>
<evidence type="ECO:0000256" key="2">
    <source>
        <dbReference type="ARBA" id="ARBA00023125"/>
    </source>
</evidence>
<dbReference type="EMBL" id="SRSD01000009">
    <property type="protein sequence ID" value="KAA0889122.1"/>
    <property type="molecule type" value="Genomic_DNA"/>
</dbReference>
<dbReference type="PANTHER" id="PTHR42756:SF1">
    <property type="entry name" value="TRANSCRIPTIONAL REPRESSOR OF EMRAB OPERON"/>
    <property type="match status" value="1"/>
</dbReference>
<name>A0A5A9X7G8_9BACT</name>
<dbReference type="PANTHER" id="PTHR42756">
    <property type="entry name" value="TRANSCRIPTIONAL REGULATOR, MARR"/>
    <property type="match status" value="1"/>
</dbReference>
<protein>
    <submittedName>
        <fullName evidence="5">MarR family transcriptional regulator</fullName>
    </submittedName>
</protein>
<keyword evidence="2" id="KW-0238">DNA-binding</keyword>
<dbReference type="PROSITE" id="PS50995">
    <property type="entry name" value="HTH_MARR_2"/>
    <property type="match status" value="1"/>
</dbReference>
<keyword evidence="3" id="KW-0804">Transcription</keyword>
<accession>A0A5A9X7G8</accession>
<dbReference type="GO" id="GO:0003677">
    <property type="term" value="F:DNA binding"/>
    <property type="evidence" value="ECO:0007669"/>
    <property type="project" value="UniProtKB-KW"/>
</dbReference>
<comment type="caution">
    <text evidence="5">The sequence shown here is derived from an EMBL/GenBank/DDBJ whole genome shotgun (WGS) entry which is preliminary data.</text>
</comment>
<organism evidence="5 6">
    <name type="scientific">Oryzomonas rubra</name>
    <dbReference type="NCBI Taxonomy" id="2509454"/>
    <lineage>
        <taxon>Bacteria</taxon>
        <taxon>Pseudomonadati</taxon>
        <taxon>Thermodesulfobacteriota</taxon>
        <taxon>Desulfuromonadia</taxon>
        <taxon>Geobacterales</taxon>
        <taxon>Geobacteraceae</taxon>
        <taxon>Oryzomonas</taxon>
    </lineage>
</organism>
<dbReference type="RefSeq" id="WP_149308866.1">
    <property type="nucleotide sequence ID" value="NZ_SRSD01000009.1"/>
</dbReference>
<evidence type="ECO:0000313" key="6">
    <source>
        <dbReference type="Proteomes" id="UP000324298"/>
    </source>
</evidence>
<dbReference type="AlphaFoldDB" id="A0A5A9X7G8"/>
<evidence type="ECO:0000256" key="3">
    <source>
        <dbReference type="ARBA" id="ARBA00023163"/>
    </source>
</evidence>
<proteinExistence type="predicted"/>
<dbReference type="Pfam" id="PF12802">
    <property type="entry name" value="MarR_2"/>
    <property type="match status" value="1"/>
</dbReference>
<dbReference type="GO" id="GO:0003700">
    <property type="term" value="F:DNA-binding transcription factor activity"/>
    <property type="evidence" value="ECO:0007669"/>
    <property type="project" value="InterPro"/>
</dbReference>
<dbReference type="OrthoDB" id="195851at2"/>